<name>A0AA43ZT77_9LACT</name>
<organism evidence="1 2">
    <name type="scientific">Atopococcus tabaci</name>
    <dbReference type="NCBI Taxonomy" id="269774"/>
    <lineage>
        <taxon>Bacteria</taxon>
        <taxon>Bacillati</taxon>
        <taxon>Bacillota</taxon>
        <taxon>Bacilli</taxon>
        <taxon>Lactobacillales</taxon>
        <taxon>Carnobacteriaceae</taxon>
        <taxon>Atopococcus</taxon>
    </lineage>
</organism>
<sequence>MKERNTYLSSASVKKQGRTAYYKMLESAKQGELIQVRRGVYANIDQLSGNMIDINAVVPEGILCLWSAWSIHQLTTSMPQAFHIAIKRGRKVSIPSFPRMEVHHYTEDLLKIGIISMIIDGFSIRLYDVERCVCDAVKFRNKVGMDVCSEIINNYLERPDRNLSKLMDYARRLRVGKIIEQYLQVKL</sequence>
<evidence type="ECO:0000313" key="1">
    <source>
        <dbReference type="EMBL" id="MDO5457937.1"/>
    </source>
</evidence>
<reference evidence="1" key="1">
    <citation type="submission" date="2023-07" db="EMBL/GenBank/DDBJ databases">
        <title>Between Cages and Wild: Unraveling the Impact of Captivity on Animal Microbiomes and Antimicrobial Resistance.</title>
        <authorList>
            <person name="Schmartz G.P."/>
            <person name="Rehner J."/>
            <person name="Schuff M.J."/>
            <person name="Becker S.L."/>
            <person name="Kravczyk M."/>
            <person name="Gurevich A."/>
            <person name="Francke R."/>
            <person name="Mueller R."/>
            <person name="Keller V."/>
            <person name="Keller A."/>
        </authorList>
    </citation>
    <scope>NUCLEOTIDE SEQUENCE</scope>
    <source>
        <strain evidence="1">S39M_St_73</strain>
    </source>
</reference>
<accession>A0AA43ZT77</accession>
<evidence type="ECO:0008006" key="3">
    <source>
        <dbReference type="Google" id="ProtNLM"/>
    </source>
</evidence>
<dbReference type="AlphaFoldDB" id="A0AA43ZT77"/>
<gene>
    <name evidence="1" type="ORF">Q4F26_06265</name>
</gene>
<protein>
    <recommendedName>
        <fullName evidence="3">Transcriptional regulator, AbiEi antitoxin, Type IV TA system</fullName>
    </recommendedName>
</protein>
<evidence type="ECO:0000313" key="2">
    <source>
        <dbReference type="Proteomes" id="UP001171751"/>
    </source>
</evidence>
<keyword evidence="2" id="KW-1185">Reference proteome</keyword>
<proteinExistence type="predicted"/>
<comment type="caution">
    <text evidence="1">The sequence shown here is derived from an EMBL/GenBank/DDBJ whole genome shotgun (WGS) entry which is preliminary data.</text>
</comment>
<dbReference type="EMBL" id="JAUNQW010000037">
    <property type="protein sequence ID" value="MDO5457937.1"/>
    <property type="molecule type" value="Genomic_DNA"/>
</dbReference>
<dbReference type="Proteomes" id="UP001171751">
    <property type="component" value="Unassembled WGS sequence"/>
</dbReference>